<evidence type="ECO:0000259" key="6">
    <source>
        <dbReference type="Pfam" id="PF02770"/>
    </source>
</evidence>
<dbReference type="InterPro" id="IPR009075">
    <property type="entry name" value="AcylCo_DH/oxidase_C"/>
</dbReference>
<feature type="domain" description="Acyl-CoA oxidase/dehydrogenase middle" evidence="6">
    <location>
        <begin position="177"/>
        <end position="275"/>
    </location>
</feature>
<dbReference type="InterPro" id="IPR037069">
    <property type="entry name" value="AcylCoA_DH/ox_N_sf"/>
</dbReference>
<evidence type="ECO:0000256" key="4">
    <source>
        <dbReference type="ARBA" id="ARBA00022827"/>
    </source>
</evidence>
<proteinExistence type="inferred from homology"/>
<evidence type="ECO:0000256" key="1">
    <source>
        <dbReference type="ARBA" id="ARBA00001974"/>
    </source>
</evidence>
<comment type="caution">
    <text evidence="7">The sequence shown here is derived from an EMBL/GenBank/DDBJ whole genome shotgun (WGS) entry which is preliminary data.</text>
</comment>
<dbReference type="PANTHER" id="PTHR43831">
    <property type="entry name" value="ISOBUTYRYL-COA DEHYDROGENASE"/>
    <property type="match status" value="1"/>
</dbReference>
<name>A0AAJ4ZFS0_PANPU</name>
<dbReference type="InterPro" id="IPR052547">
    <property type="entry name" value="Mito_Isobutyryl-CoADH"/>
</dbReference>
<accession>A0AAJ4ZFS0</accession>
<reference evidence="7 8" key="1">
    <citation type="submission" date="2018-06" db="EMBL/GenBank/DDBJ databases">
        <authorList>
            <consortium name="Pathogen Informatics"/>
            <person name="Doyle S."/>
        </authorList>
    </citation>
    <scope>NUCLEOTIDE SEQUENCE [LARGE SCALE GENOMIC DNA]</scope>
    <source>
        <strain evidence="7 8">NCTC13159</strain>
    </source>
</reference>
<dbReference type="InterPro" id="IPR009100">
    <property type="entry name" value="AcylCoA_DH/oxidase_NM_dom_sf"/>
</dbReference>
<keyword evidence="7" id="KW-0560">Oxidoreductase</keyword>
<evidence type="ECO:0000313" key="8">
    <source>
        <dbReference type="Proteomes" id="UP000254589"/>
    </source>
</evidence>
<comment type="similarity">
    <text evidence="2">Belongs to the acyl-CoA dehydrogenase family.</text>
</comment>
<evidence type="ECO:0000259" key="5">
    <source>
        <dbReference type="Pfam" id="PF00441"/>
    </source>
</evidence>
<dbReference type="InterPro" id="IPR046373">
    <property type="entry name" value="Acyl-CoA_Oxase/DH_mid-dom_sf"/>
</dbReference>
<organism evidence="7 8">
    <name type="scientific">Pandoraea pulmonicola</name>
    <dbReference type="NCBI Taxonomy" id="93221"/>
    <lineage>
        <taxon>Bacteria</taxon>
        <taxon>Pseudomonadati</taxon>
        <taxon>Pseudomonadota</taxon>
        <taxon>Betaproteobacteria</taxon>
        <taxon>Burkholderiales</taxon>
        <taxon>Burkholderiaceae</taxon>
        <taxon>Pandoraea</taxon>
    </lineage>
</organism>
<comment type="cofactor">
    <cofactor evidence="1">
        <name>FAD</name>
        <dbReference type="ChEBI" id="CHEBI:57692"/>
    </cofactor>
</comment>
<keyword evidence="4" id="KW-0274">FAD</keyword>
<dbReference type="Pfam" id="PF02770">
    <property type="entry name" value="Acyl-CoA_dh_M"/>
    <property type="match status" value="1"/>
</dbReference>
<dbReference type="SUPFAM" id="SSF56645">
    <property type="entry name" value="Acyl-CoA dehydrogenase NM domain-like"/>
    <property type="match status" value="1"/>
</dbReference>
<dbReference type="Gene3D" id="1.10.540.10">
    <property type="entry name" value="Acyl-CoA dehydrogenase/oxidase, N-terminal domain"/>
    <property type="match status" value="1"/>
</dbReference>
<dbReference type="PANTHER" id="PTHR43831:SF1">
    <property type="entry name" value="ISOBUTYRYL-COA DEHYDROGENASE, MITOCHONDRIAL"/>
    <property type="match status" value="1"/>
</dbReference>
<dbReference type="AlphaFoldDB" id="A0AAJ4ZFS0"/>
<dbReference type="SUPFAM" id="SSF47203">
    <property type="entry name" value="Acyl-CoA dehydrogenase C-terminal domain-like"/>
    <property type="match status" value="1"/>
</dbReference>
<dbReference type="Gene3D" id="1.20.140.10">
    <property type="entry name" value="Butyryl-CoA Dehydrogenase, subunit A, domain 3"/>
    <property type="match status" value="1"/>
</dbReference>
<dbReference type="GO" id="GO:0050660">
    <property type="term" value="F:flavin adenine dinucleotide binding"/>
    <property type="evidence" value="ECO:0007669"/>
    <property type="project" value="InterPro"/>
</dbReference>
<keyword evidence="3" id="KW-0285">Flavoprotein</keyword>
<dbReference type="CDD" id="cd00567">
    <property type="entry name" value="ACAD"/>
    <property type="match status" value="1"/>
</dbReference>
<dbReference type="Proteomes" id="UP000254589">
    <property type="component" value="Unassembled WGS sequence"/>
</dbReference>
<evidence type="ECO:0000256" key="2">
    <source>
        <dbReference type="ARBA" id="ARBA00009347"/>
    </source>
</evidence>
<evidence type="ECO:0000313" key="7">
    <source>
        <dbReference type="EMBL" id="SUA92486.1"/>
    </source>
</evidence>
<protein>
    <submittedName>
        <fullName evidence="7">Acyl-CoA dehydrogenase, short-chain specific</fullName>
        <ecNumber evidence="7">1.3.8.1</ecNumber>
    </submittedName>
</protein>
<dbReference type="InterPro" id="IPR006091">
    <property type="entry name" value="Acyl-CoA_Oxase/DH_mid-dom"/>
</dbReference>
<dbReference type="EC" id="1.3.8.1" evidence="7"/>
<dbReference type="GO" id="GO:0016937">
    <property type="term" value="F:short-chain fatty acyl-CoA dehydrogenase activity"/>
    <property type="evidence" value="ECO:0007669"/>
    <property type="project" value="UniProtKB-EC"/>
</dbReference>
<gene>
    <name evidence="7" type="ORF">NCTC13159_04018</name>
</gene>
<feature type="domain" description="Acyl-CoA dehydrogenase/oxidase C-terminal" evidence="5">
    <location>
        <begin position="322"/>
        <end position="434"/>
    </location>
</feature>
<dbReference type="Pfam" id="PF00441">
    <property type="entry name" value="Acyl-CoA_dh_1"/>
    <property type="match status" value="1"/>
</dbReference>
<sequence length="457" mass="48592">MSSFSSPSALDALARSSEASASPASFDSSDSTRSFGSSAVARTSAVLALPRAEGPARLAQLDALLAPITRALAEGAAALDREARFPFENFALLHRHGLIAEVVPRDLGGGGAGLATARRIVGAVAAGESATALVLTMTYLQHRSLVRESTRWPEAQRRAVFESAVRDGALINALRVEPELGTPARGGLPSTVARRTASGWRLSGRKLYCTGIPALRWLSVWARTDEPEPRVGVFLVPRPDGSRDTPDRPGIRVVPNWDHLGLRASGSHEVILEDVDLPFGNAVDIRPLHEWAPAGIGQRDNDAHIEQQAWMSVLLGTLYDAVARAGVDWLVAFLNTRVPGNLGAPLASVARVQETVGEIAALLHVNQRLLDAAAQAADAGTPDDDIASGALKFTVTGNAIRVLELALQLSGNHGLSRNNPLERHHRDVLCSRIHTPQNDTILGAAGRRALAAFRESV</sequence>
<dbReference type="EMBL" id="UGSJ01000001">
    <property type="protein sequence ID" value="SUA92486.1"/>
    <property type="molecule type" value="Genomic_DNA"/>
</dbReference>
<evidence type="ECO:0000256" key="3">
    <source>
        <dbReference type="ARBA" id="ARBA00022630"/>
    </source>
</evidence>
<dbReference type="InterPro" id="IPR036250">
    <property type="entry name" value="AcylCo_DH-like_C"/>
</dbReference>
<dbReference type="Gene3D" id="2.40.110.10">
    <property type="entry name" value="Butyryl-CoA Dehydrogenase, subunit A, domain 2"/>
    <property type="match status" value="1"/>
</dbReference>